<feature type="region of interest" description="Disordered" evidence="1">
    <location>
        <begin position="41"/>
        <end position="65"/>
    </location>
</feature>
<evidence type="ECO:0000313" key="2">
    <source>
        <dbReference type="EMBL" id="RIJ26651.1"/>
    </source>
</evidence>
<accession>A0A399R845</accession>
<keyword evidence="3" id="KW-1185">Reference proteome</keyword>
<sequence>MASAFLAAGCSTMGRPYIGGNDCDEIVDARARLDCLERADRAESEWREELRREQEEKEKEKTDKD</sequence>
<comment type="caution">
    <text evidence="2">The sequence shown here is derived from an EMBL/GenBank/DDBJ whole genome shotgun (WGS) entry which is preliminary data.</text>
</comment>
<protein>
    <submittedName>
        <fullName evidence="2">Uncharacterized protein</fullName>
    </submittedName>
</protein>
<proteinExistence type="predicted"/>
<dbReference type="Proteomes" id="UP000266385">
    <property type="component" value="Unassembled WGS sequence"/>
</dbReference>
<name>A0A399R845_9PROT</name>
<dbReference type="AlphaFoldDB" id="A0A399R845"/>
<gene>
    <name evidence="2" type="ORF">D1223_17000</name>
</gene>
<organism evidence="2 3">
    <name type="scientific">Henriciella mobilis</name>
    <dbReference type="NCBI Taxonomy" id="2305467"/>
    <lineage>
        <taxon>Bacteria</taxon>
        <taxon>Pseudomonadati</taxon>
        <taxon>Pseudomonadota</taxon>
        <taxon>Alphaproteobacteria</taxon>
        <taxon>Hyphomonadales</taxon>
        <taxon>Hyphomonadaceae</taxon>
        <taxon>Henriciella</taxon>
    </lineage>
</organism>
<evidence type="ECO:0000256" key="1">
    <source>
        <dbReference type="SAM" id="MobiDB-lite"/>
    </source>
</evidence>
<evidence type="ECO:0000313" key="3">
    <source>
        <dbReference type="Proteomes" id="UP000266385"/>
    </source>
</evidence>
<reference evidence="2 3" key="1">
    <citation type="submission" date="2018-08" db="EMBL/GenBank/DDBJ databases">
        <title>Henriciella mobilis sp. nov., isolated from seawater.</title>
        <authorList>
            <person name="Cheng H."/>
            <person name="Wu Y.-H."/>
            <person name="Xu X.-W."/>
            <person name="Guo L.-L."/>
        </authorList>
    </citation>
    <scope>NUCLEOTIDE SEQUENCE [LARGE SCALE GENOMIC DNA]</scope>
    <source>
        <strain evidence="2 3">JN25</strain>
    </source>
</reference>
<dbReference type="EMBL" id="QWFX01000016">
    <property type="protein sequence ID" value="RIJ26651.1"/>
    <property type="molecule type" value="Genomic_DNA"/>
</dbReference>